<protein>
    <submittedName>
        <fullName evidence="4">Por secretion system C-terminal sorting domain-containing protein</fullName>
    </submittedName>
</protein>
<name>A0A1H4BE64_9FLAO</name>
<evidence type="ECO:0000313" key="4">
    <source>
        <dbReference type="EMBL" id="SEA46453.1"/>
    </source>
</evidence>
<dbReference type="Proteomes" id="UP000198820">
    <property type="component" value="Unassembled WGS sequence"/>
</dbReference>
<evidence type="ECO:0000256" key="1">
    <source>
        <dbReference type="ARBA" id="ARBA00022729"/>
    </source>
</evidence>
<dbReference type="EMBL" id="FNQF01000006">
    <property type="protein sequence ID" value="SEA46453.1"/>
    <property type="molecule type" value="Genomic_DNA"/>
</dbReference>
<feature type="signal peptide" evidence="2">
    <location>
        <begin position="1"/>
        <end position="29"/>
    </location>
</feature>
<dbReference type="Pfam" id="PF18962">
    <property type="entry name" value="Por_Secre_tail"/>
    <property type="match status" value="1"/>
</dbReference>
<dbReference type="InterPro" id="IPR052918">
    <property type="entry name" value="Motility_Chemotaxis_Reg"/>
</dbReference>
<evidence type="ECO:0000313" key="5">
    <source>
        <dbReference type="Proteomes" id="UP000198820"/>
    </source>
</evidence>
<dbReference type="PANTHER" id="PTHR35580">
    <property type="entry name" value="CELL SURFACE GLYCOPROTEIN (S-LAYER PROTEIN)-LIKE PROTEIN"/>
    <property type="match status" value="1"/>
</dbReference>
<dbReference type="NCBIfam" id="TIGR04183">
    <property type="entry name" value="Por_Secre_tail"/>
    <property type="match status" value="1"/>
</dbReference>
<gene>
    <name evidence="4" type="ORF">SAMN05421540_1067</name>
</gene>
<sequence>MKPKRITNRPLFSYFILFLAIIFNSPSFAQENLPFPYDREWATYYGGYWLWSFGIAVDSRENIYIRSNVTAPNGLTGTPGTHQPNFAGMQDDMLTKFDTAGNLVWSTYFGGPDGEHEAGELVMDEENNIYITGYTKSNTNIATPGAHQESINNSSPVNNGNGDCYIAKFDTNGNLVWATYFGGENLEKIQSISLKDGFFYVVGVTQSSTNIATPGSYQSTVNPQPPGSILYTVPFIAKFSLDGDLIWSTYHGQFVDSLGANAVGIDANNNIYVVGRARPTAAYLTTAGAYQTVNNGEGDLMVTKFNENGDKIWCTYYGGEENDTPKDIVIANNHLYITGYTASSTNIATTGVHHENLTAPNDAFLLKMDLDGNPSWGTYMGSQGANSLTIAKSVSYSDNSIWISGETNATNGIASLGAHQESYGGGDKDAFFAKFDENGQRLWGSYYGGEKRETNFIANQGDNFYLAGHSMSTTGIATESAYQPNIGAGNNPQNVYLAKFVPKTLSTPSNQVKAFSIYPNPAEKYFQIGGNNTGDLKINVYTSTARLVKTFNAAKLYQKLELNLATGVYFIEIMSNENKETIRLVVK</sequence>
<dbReference type="InterPro" id="IPR010620">
    <property type="entry name" value="SBBP_repeat"/>
</dbReference>
<keyword evidence="1 2" id="KW-0732">Signal</keyword>
<feature type="domain" description="Secretion system C-terminal sorting" evidence="3">
    <location>
        <begin position="517"/>
        <end position="586"/>
    </location>
</feature>
<evidence type="ECO:0000256" key="2">
    <source>
        <dbReference type="SAM" id="SignalP"/>
    </source>
</evidence>
<dbReference type="Pfam" id="PF06739">
    <property type="entry name" value="SBBP"/>
    <property type="match status" value="1"/>
</dbReference>
<dbReference type="STRING" id="908615.SAMN05421540_1067"/>
<dbReference type="SUPFAM" id="SSF101898">
    <property type="entry name" value="NHL repeat"/>
    <property type="match status" value="1"/>
</dbReference>
<feature type="chain" id="PRO_5011679355" evidence="2">
    <location>
        <begin position="30"/>
        <end position="587"/>
    </location>
</feature>
<dbReference type="PANTHER" id="PTHR35580:SF1">
    <property type="entry name" value="PHYTASE-LIKE DOMAIN-CONTAINING PROTEIN"/>
    <property type="match status" value="1"/>
</dbReference>
<dbReference type="InterPro" id="IPR026444">
    <property type="entry name" value="Secre_tail"/>
</dbReference>
<organism evidence="4 5">
    <name type="scientific">Psychroflexus halocasei</name>
    <dbReference type="NCBI Taxonomy" id="908615"/>
    <lineage>
        <taxon>Bacteria</taxon>
        <taxon>Pseudomonadati</taxon>
        <taxon>Bacteroidota</taxon>
        <taxon>Flavobacteriia</taxon>
        <taxon>Flavobacteriales</taxon>
        <taxon>Flavobacteriaceae</taxon>
        <taxon>Psychroflexus</taxon>
    </lineage>
</organism>
<reference evidence="4 5" key="1">
    <citation type="submission" date="2016-10" db="EMBL/GenBank/DDBJ databases">
        <authorList>
            <person name="de Groot N.N."/>
        </authorList>
    </citation>
    <scope>NUCLEOTIDE SEQUENCE [LARGE SCALE GENOMIC DNA]</scope>
    <source>
        <strain evidence="4 5">DSM 23581</strain>
    </source>
</reference>
<keyword evidence="5" id="KW-1185">Reference proteome</keyword>
<proteinExistence type="predicted"/>
<evidence type="ECO:0000259" key="3">
    <source>
        <dbReference type="Pfam" id="PF18962"/>
    </source>
</evidence>
<accession>A0A1H4BE64</accession>
<dbReference type="AlphaFoldDB" id="A0A1H4BE64"/>